<dbReference type="GO" id="GO:0004777">
    <property type="term" value="F:succinate-semialdehyde dehydrogenase (NAD+) activity"/>
    <property type="evidence" value="ECO:0007669"/>
    <property type="project" value="TreeGrafter"/>
</dbReference>
<evidence type="ECO:0000256" key="4">
    <source>
        <dbReference type="PROSITE-ProRule" id="PRU10007"/>
    </source>
</evidence>
<evidence type="ECO:0000256" key="2">
    <source>
        <dbReference type="ARBA" id="ARBA00023002"/>
    </source>
</evidence>
<evidence type="ECO:0000313" key="8">
    <source>
        <dbReference type="Proteomes" id="UP000438476"/>
    </source>
</evidence>
<dbReference type="PANTHER" id="PTHR43353">
    <property type="entry name" value="SUCCINATE-SEMIALDEHYDE DEHYDROGENASE, MITOCHONDRIAL"/>
    <property type="match status" value="1"/>
</dbReference>
<dbReference type="Gene3D" id="3.40.309.10">
    <property type="entry name" value="Aldehyde Dehydrogenase, Chain A, domain 2"/>
    <property type="match status" value="1"/>
</dbReference>
<dbReference type="InterPro" id="IPR050740">
    <property type="entry name" value="Aldehyde_DH_Superfamily"/>
</dbReference>
<dbReference type="InterPro" id="IPR029510">
    <property type="entry name" value="Ald_DH_CS_GLU"/>
</dbReference>
<evidence type="ECO:0000256" key="1">
    <source>
        <dbReference type="ARBA" id="ARBA00009986"/>
    </source>
</evidence>
<dbReference type="GO" id="GO:0009450">
    <property type="term" value="P:gamma-aminobutyric acid catabolic process"/>
    <property type="evidence" value="ECO:0007669"/>
    <property type="project" value="TreeGrafter"/>
</dbReference>
<dbReference type="FunFam" id="3.40.309.10:FF:000004">
    <property type="entry name" value="Succinate-semialdehyde dehydrogenase I"/>
    <property type="match status" value="1"/>
</dbReference>
<dbReference type="Proteomes" id="UP000438476">
    <property type="component" value="Unassembled WGS sequence"/>
</dbReference>
<dbReference type="OrthoDB" id="9761688at2"/>
<gene>
    <name evidence="7" type="ORF">GRI91_12800</name>
</gene>
<keyword evidence="8" id="KW-1185">Reference proteome</keyword>
<dbReference type="InterPro" id="IPR015590">
    <property type="entry name" value="Aldehyde_DH_dom"/>
</dbReference>
<dbReference type="GO" id="GO:0005829">
    <property type="term" value="C:cytosol"/>
    <property type="evidence" value="ECO:0007669"/>
    <property type="project" value="TreeGrafter"/>
</dbReference>
<dbReference type="InterPro" id="IPR016163">
    <property type="entry name" value="Ald_DH_C"/>
</dbReference>
<keyword evidence="2 5" id="KW-0560">Oxidoreductase</keyword>
<keyword evidence="3" id="KW-0558">Oxidation</keyword>
<dbReference type="EMBL" id="WTYT01000005">
    <property type="protein sequence ID" value="MXO66638.1"/>
    <property type="molecule type" value="Genomic_DNA"/>
</dbReference>
<dbReference type="PROSITE" id="PS00687">
    <property type="entry name" value="ALDEHYDE_DEHYDR_GLU"/>
    <property type="match status" value="1"/>
</dbReference>
<name>A0A6I4T7H7_9SPHN</name>
<sequence length="485" mass="51538">MPTPRKTLTQSDLLIEKALIDGDWIAGSQQPITIDDPFTEEVFAEVPSLSEEDTQRAITAASSAFPEWAGRTAQERGKLLRRWFDLIAENRDDLATLITLENGKPFAEAQGEVDYANGFMEFYAEEATRTLGEIIPANQPGRRMQADRQPVGVCAAITPWNFPLAMLTRKVGPALAAGCTMIAKPASQTPLTALAFAKLGQEAGIPKGVFQCLTGKASVLGNALTQSQTVRKLTFTGSTEVGVKLYEACAPTMKKISMELGGNAPLLIFDDADLDNAVETAMTAKFRNSGQSCVAANRIYVQDGIRDAFLSAFASKVKGLTAGDGFAEGTDIGPLIDRDGLAKVREHRDTALQAGAKCLAGGSDADGRLFTPTLIADLPKDAKPAQEETFGPLASVFGFTTFEEGLELANATPFGLAAYLCASDPQTIERASMGLESGMVGINTGLISTPLAPFGGVKMSGLGREGSHHGIAEYLNVKYLCQAQL</sequence>
<protein>
    <submittedName>
        <fullName evidence="7">Aldehyde dehydrogenase family protein</fullName>
    </submittedName>
</protein>
<feature type="active site" evidence="4">
    <location>
        <position position="259"/>
    </location>
</feature>
<dbReference type="InterPro" id="IPR016161">
    <property type="entry name" value="Ald_DH/histidinol_DH"/>
</dbReference>
<dbReference type="Gene3D" id="3.40.605.10">
    <property type="entry name" value="Aldehyde Dehydrogenase, Chain A, domain 1"/>
    <property type="match status" value="1"/>
</dbReference>
<dbReference type="RefSeq" id="WP_160737068.1">
    <property type="nucleotide sequence ID" value="NZ_WTYT01000005.1"/>
</dbReference>
<dbReference type="InterPro" id="IPR016160">
    <property type="entry name" value="Ald_DH_CS_CYS"/>
</dbReference>
<evidence type="ECO:0000256" key="3">
    <source>
        <dbReference type="ARBA" id="ARBA00023097"/>
    </source>
</evidence>
<dbReference type="SUPFAM" id="SSF53720">
    <property type="entry name" value="ALDH-like"/>
    <property type="match status" value="1"/>
</dbReference>
<accession>A0A6I4T7H7</accession>
<dbReference type="PANTHER" id="PTHR43353:SF5">
    <property type="entry name" value="SUCCINATE-SEMIALDEHYDE DEHYDROGENASE, MITOCHONDRIAL"/>
    <property type="match status" value="1"/>
</dbReference>
<dbReference type="FunFam" id="3.40.605.10:FF:000005">
    <property type="entry name" value="Succinate-semialdehyde dehydrogenase I"/>
    <property type="match status" value="1"/>
</dbReference>
<feature type="domain" description="Aldehyde dehydrogenase" evidence="6">
    <location>
        <begin position="24"/>
        <end position="479"/>
    </location>
</feature>
<evidence type="ECO:0000259" key="6">
    <source>
        <dbReference type="Pfam" id="PF00171"/>
    </source>
</evidence>
<dbReference type="PROSITE" id="PS00070">
    <property type="entry name" value="ALDEHYDE_DEHYDR_CYS"/>
    <property type="match status" value="1"/>
</dbReference>
<comment type="caution">
    <text evidence="7">The sequence shown here is derived from an EMBL/GenBank/DDBJ whole genome shotgun (WGS) entry which is preliminary data.</text>
</comment>
<comment type="similarity">
    <text evidence="1 5">Belongs to the aldehyde dehydrogenase family.</text>
</comment>
<organism evidence="7 8">
    <name type="scientific">Altericroceibacterium endophyticum</name>
    <dbReference type="NCBI Taxonomy" id="1808508"/>
    <lineage>
        <taxon>Bacteria</taxon>
        <taxon>Pseudomonadati</taxon>
        <taxon>Pseudomonadota</taxon>
        <taxon>Alphaproteobacteria</taxon>
        <taxon>Sphingomonadales</taxon>
        <taxon>Erythrobacteraceae</taxon>
        <taxon>Altericroceibacterium</taxon>
    </lineage>
</organism>
<evidence type="ECO:0000256" key="5">
    <source>
        <dbReference type="RuleBase" id="RU003345"/>
    </source>
</evidence>
<dbReference type="Pfam" id="PF00171">
    <property type="entry name" value="Aldedh"/>
    <property type="match status" value="1"/>
</dbReference>
<dbReference type="InterPro" id="IPR016162">
    <property type="entry name" value="Ald_DH_N"/>
</dbReference>
<reference evidence="7 8" key="1">
    <citation type="submission" date="2019-12" db="EMBL/GenBank/DDBJ databases">
        <title>Genomic-based taxomic classification of the family Erythrobacteraceae.</title>
        <authorList>
            <person name="Xu L."/>
        </authorList>
    </citation>
    <scope>NUCLEOTIDE SEQUENCE [LARGE SCALE GENOMIC DNA]</scope>
    <source>
        <strain evidence="7 8">LMG 29518</strain>
    </source>
</reference>
<evidence type="ECO:0000313" key="7">
    <source>
        <dbReference type="EMBL" id="MXO66638.1"/>
    </source>
</evidence>
<dbReference type="FunFam" id="3.40.605.10:FF:000026">
    <property type="entry name" value="Aldehyde dehydrogenase, putative"/>
    <property type="match status" value="1"/>
</dbReference>
<dbReference type="CDD" id="cd07103">
    <property type="entry name" value="ALDH_F5_SSADH_GabD"/>
    <property type="match status" value="1"/>
</dbReference>
<proteinExistence type="inferred from homology"/>
<dbReference type="AlphaFoldDB" id="A0A6I4T7H7"/>